<accession>A0A2A3TTC7</accession>
<evidence type="ECO:0000313" key="2">
    <source>
        <dbReference type="EMBL" id="PBQ23073.1"/>
    </source>
</evidence>
<dbReference type="GO" id="GO:0004806">
    <property type="term" value="F:triacylglycerol lipase activity"/>
    <property type="evidence" value="ECO:0007669"/>
    <property type="project" value="TreeGrafter"/>
</dbReference>
<dbReference type="AlphaFoldDB" id="A0A2A3TTC7"/>
<dbReference type="RefSeq" id="WP_024525662.1">
    <property type="nucleotide sequence ID" value="NZ_CP024635.1"/>
</dbReference>
<organism evidence="2 3">
    <name type="scientific">Levilactobacillus brevis</name>
    <name type="common">Lactobacillus brevis</name>
    <dbReference type="NCBI Taxonomy" id="1580"/>
    <lineage>
        <taxon>Bacteria</taxon>
        <taxon>Bacillati</taxon>
        <taxon>Bacillota</taxon>
        <taxon>Bacilli</taxon>
        <taxon>Lactobacillales</taxon>
        <taxon>Lactobacillaceae</taxon>
        <taxon>Levilactobacillus</taxon>
    </lineage>
</organism>
<reference evidence="2 3" key="1">
    <citation type="submission" date="2017-09" db="EMBL/GenBank/DDBJ databases">
        <title>Genome sequence of Lactobacillus brevis D7.</title>
        <authorList>
            <person name="Kwon M.-S."/>
            <person name="Lim S.K."/>
            <person name="Choi H.-J."/>
        </authorList>
    </citation>
    <scope>NUCLEOTIDE SEQUENCE [LARGE SCALE GENOMIC DNA]</scope>
    <source>
        <strain evidence="2 3">D7</strain>
    </source>
</reference>
<dbReference type="GO" id="GO:0046503">
    <property type="term" value="P:glycerolipid catabolic process"/>
    <property type="evidence" value="ECO:0007669"/>
    <property type="project" value="TreeGrafter"/>
</dbReference>
<evidence type="ECO:0000313" key="3">
    <source>
        <dbReference type="Proteomes" id="UP000217918"/>
    </source>
</evidence>
<dbReference type="Gene3D" id="3.40.50.1820">
    <property type="entry name" value="alpha/beta hydrolase"/>
    <property type="match status" value="1"/>
</dbReference>
<dbReference type="EMBL" id="NVYO01000001">
    <property type="protein sequence ID" value="PBQ23073.1"/>
    <property type="molecule type" value="Genomic_DNA"/>
</dbReference>
<protein>
    <submittedName>
        <fullName evidence="2">Alpha/beta hydrolase</fullName>
    </submittedName>
</protein>
<dbReference type="InterPro" id="IPR029058">
    <property type="entry name" value="AB_hydrolase_fold"/>
</dbReference>
<dbReference type="PANTHER" id="PTHR43433:SF5">
    <property type="entry name" value="AB HYDROLASE-1 DOMAIN-CONTAINING PROTEIN"/>
    <property type="match status" value="1"/>
</dbReference>
<comment type="caution">
    <text evidence="2">The sequence shown here is derived from an EMBL/GenBank/DDBJ whole genome shotgun (WGS) entry which is preliminary data.</text>
</comment>
<sequence length="279" mass="30868">MAILKVKDANIAYTTLGTGLLLIMIPGANGTGDIFAGAAKFLQNHFTVVMYDRRGYGQSELTAPTPDDIADITNTYRIKTDAADVNALAHFLSPHQKVYLMGSSSGSIVAMETLQDFPDIVEQIAFHEPPINSFLPSAHTDQAKNNEIVATALDGDMQAAMTLFFKAMRIGQLDAQMMGKPAVKADAVATDQRIKGMQYWFKYEIRQYTSRQIDIDQLKKYRDQISLLNGTDSLGSYPQMVNHFLADYWHVTIYDIPGGHLGYAQKPEGFATTLAAIFR</sequence>
<dbReference type="SUPFAM" id="SSF53474">
    <property type="entry name" value="alpha/beta-Hydrolases"/>
    <property type="match status" value="1"/>
</dbReference>
<dbReference type="InterPro" id="IPR000073">
    <property type="entry name" value="AB_hydrolase_1"/>
</dbReference>
<dbReference type="PANTHER" id="PTHR43433">
    <property type="entry name" value="HYDROLASE, ALPHA/BETA FOLD FAMILY PROTEIN"/>
    <property type="match status" value="1"/>
</dbReference>
<proteinExistence type="predicted"/>
<name>A0A2A3TTC7_LEVBR</name>
<dbReference type="Pfam" id="PF00561">
    <property type="entry name" value="Abhydrolase_1"/>
    <property type="match status" value="1"/>
</dbReference>
<gene>
    <name evidence="2" type="ORF">CNR29_03210</name>
</gene>
<dbReference type="InterPro" id="IPR050471">
    <property type="entry name" value="AB_hydrolase"/>
</dbReference>
<dbReference type="Proteomes" id="UP000217918">
    <property type="component" value="Unassembled WGS sequence"/>
</dbReference>
<keyword evidence="2" id="KW-0378">Hydrolase</keyword>
<feature type="domain" description="AB hydrolase-1" evidence="1">
    <location>
        <begin position="22"/>
        <end position="142"/>
    </location>
</feature>
<evidence type="ECO:0000259" key="1">
    <source>
        <dbReference type="Pfam" id="PF00561"/>
    </source>
</evidence>